<dbReference type="EMBL" id="KZ857327">
    <property type="protein sequence ID" value="RDW27931.1"/>
    <property type="molecule type" value="Genomic_DNA"/>
</dbReference>
<reference evidence="3 5" key="2">
    <citation type="submission" date="2018-07" db="EMBL/GenBank/DDBJ databases">
        <title>Draft Genome Assemblies for Five Robust Yarrowia lipolytica Strains Exhibiting High Lipid Production and Pentose Sugar Utilization and Sugar Alcohol Secretion from Undetoxified Lignocellulosic Biomass Hydrolysates.</title>
        <authorList>
            <consortium name="DOE Joint Genome Institute"/>
            <person name="Walker C."/>
            <person name="Ryu S."/>
            <person name="Na H."/>
            <person name="Zane M."/>
            <person name="LaButti K."/>
            <person name="Lipzen A."/>
            <person name="Haridas S."/>
            <person name="Barry K."/>
            <person name="Grigoriev I.V."/>
            <person name="Quarterman J."/>
            <person name="Slininger P."/>
            <person name="Dien B."/>
            <person name="Trinh C.T."/>
        </authorList>
    </citation>
    <scope>NUCLEOTIDE SEQUENCE [LARGE SCALE GENOMIC DNA]</scope>
    <source>
        <strain evidence="3 5">YB392</strain>
    </source>
</reference>
<gene>
    <name evidence="3" type="ORF">B0I71DRAFT_128321</name>
    <name evidence="2" type="ORF">YALI1_C16431g</name>
</gene>
<dbReference type="KEGG" id="yli:2909268"/>
<name>A0A1H6PRL1_YARLL</name>
<dbReference type="EMBL" id="CP017555">
    <property type="protein sequence ID" value="AOW02715.1"/>
    <property type="molecule type" value="Genomic_DNA"/>
</dbReference>
<dbReference type="RefSeq" id="XP_501736.1">
    <property type="nucleotide sequence ID" value="XM_501736.1"/>
</dbReference>
<dbReference type="PROSITE" id="PS50181">
    <property type="entry name" value="FBOX"/>
    <property type="match status" value="1"/>
</dbReference>
<evidence type="ECO:0000259" key="1">
    <source>
        <dbReference type="PROSITE" id="PS50181"/>
    </source>
</evidence>
<dbReference type="InterPro" id="IPR001810">
    <property type="entry name" value="F-box_dom"/>
</dbReference>
<evidence type="ECO:0000313" key="4">
    <source>
        <dbReference type="Proteomes" id="UP000182444"/>
    </source>
</evidence>
<dbReference type="AlphaFoldDB" id="A0A1H6PRL1"/>
<sequence>MNTLPPELWHMVFGHLDGPDVCRLHTIKPFHELLETSSDCLWSPLVDEIAHYPSTLHTHKSAKAALMNLASNKEYTASSKAVSLLETTSSIPFDDSDMSLEDLKADCGYSHSCLNGDTVYMLFSEIGPAVRIFKHSADGTKTTVDVPHVFEKDLLVKDEDPCEELDRQYEMECLGHNSELTFVRQKYFISGQTNHYYVDWTQGQLRRLDLQRNDKSELDLATYMQCSNGQLFVLDGHTLRNTNTNSLVPVEFDTRAGQPEFAHSTSRYLVIRQSDRLFHVDTVQRTVSC</sequence>
<dbReference type="Proteomes" id="UP000182444">
    <property type="component" value="Chromosome 1C"/>
</dbReference>
<dbReference type="Proteomes" id="UP000256601">
    <property type="component" value="Unassembled WGS sequence"/>
</dbReference>
<dbReference type="InterPro" id="IPR036047">
    <property type="entry name" value="F-box-like_dom_sf"/>
</dbReference>
<dbReference type="GeneID" id="2909268"/>
<dbReference type="VEuPathDB" id="FungiDB:YALI0_C11781g"/>
<accession>A0A1H6PRL1</accession>
<feature type="domain" description="F-box" evidence="1">
    <location>
        <begin position="1"/>
        <end position="45"/>
    </location>
</feature>
<evidence type="ECO:0000313" key="2">
    <source>
        <dbReference type="EMBL" id="AOW02715.1"/>
    </source>
</evidence>
<dbReference type="VEuPathDB" id="FungiDB:YALI1_C16431g"/>
<evidence type="ECO:0000313" key="5">
    <source>
        <dbReference type="Proteomes" id="UP000256601"/>
    </source>
</evidence>
<organism evidence="2 4">
    <name type="scientific">Yarrowia lipolytica</name>
    <name type="common">Candida lipolytica</name>
    <dbReference type="NCBI Taxonomy" id="4952"/>
    <lineage>
        <taxon>Eukaryota</taxon>
        <taxon>Fungi</taxon>
        <taxon>Dikarya</taxon>
        <taxon>Ascomycota</taxon>
        <taxon>Saccharomycotina</taxon>
        <taxon>Dipodascomycetes</taxon>
        <taxon>Dipodascales</taxon>
        <taxon>Dipodascales incertae sedis</taxon>
        <taxon>Yarrowia</taxon>
    </lineage>
</organism>
<dbReference type="SUPFAM" id="SSF81383">
    <property type="entry name" value="F-box domain"/>
    <property type="match status" value="1"/>
</dbReference>
<dbReference type="OrthoDB" id="4079953at2759"/>
<protein>
    <recommendedName>
        <fullName evidence="1">F-box domain-containing protein</fullName>
    </recommendedName>
</protein>
<reference evidence="2 4" key="1">
    <citation type="journal article" date="2016" name="PLoS ONE">
        <title>Sequence Assembly of Yarrowia lipolytica Strain W29/CLIB89 Shows Transposable Element Diversity.</title>
        <authorList>
            <person name="Magnan C."/>
            <person name="Yu J."/>
            <person name="Chang I."/>
            <person name="Jahn E."/>
            <person name="Kanomata Y."/>
            <person name="Wu J."/>
            <person name="Zeller M."/>
            <person name="Oakes M."/>
            <person name="Baldi P."/>
            <person name="Sandmeyer S."/>
        </authorList>
    </citation>
    <scope>NUCLEOTIDE SEQUENCE [LARGE SCALE GENOMIC DNA]</scope>
    <source>
        <strain evidence="2">CLIB89</strain>
        <strain evidence="4">CLIB89(W29)</strain>
    </source>
</reference>
<proteinExistence type="predicted"/>
<evidence type="ECO:0000313" key="3">
    <source>
        <dbReference type="EMBL" id="RDW27931.1"/>
    </source>
</evidence>